<reference evidence="2 3" key="1">
    <citation type="journal article" date="2012" name="J. Bacteriol.">
        <title>Draft Genome Sequence of Cecembia lonarensis Strain LW9T, Isolated from Lonar Lake, a Haloalkaline Lake in India.</title>
        <authorList>
            <person name="Shivaji S."/>
            <person name="Ara S."/>
            <person name="Singh A."/>
            <person name="Pinnaka A.K."/>
        </authorList>
    </citation>
    <scope>NUCLEOTIDE SEQUENCE [LARGE SCALE GENOMIC DNA]</scope>
    <source>
        <strain evidence="2 3">LW9</strain>
    </source>
</reference>
<dbReference type="InterPro" id="IPR009081">
    <property type="entry name" value="PP-bd_ACP"/>
</dbReference>
<keyword evidence="3" id="KW-1185">Reference proteome</keyword>
<evidence type="ECO:0000313" key="3">
    <source>
        <dbReference type="Proteomes" id="UP000004478"/>
    </source>
</evidence>
<dbReference type="Proteomes" id="UP000004478">
    <property type="component" value="Unassembled WGS sequence"/>
</dbReference>
<organism evidence="2 3">
    <name type="scientific">Cecembia lonarensis (strain CCUG 58316 / KCTC 22772 / LW9)</name>
    <dbReference type="NCBI Taxonomy" id="1225176"/>
    <lineage>
        <taxon>Bacteria</taxon>
        <taxon>Pseudomonadati</taxon>
        <taxon>Bacteroidota</taxon>
        <taxon>Cytophagia</taxon>
        <taxon>Cytophagales</taxon>
        <taxon>Cyclobacteriaceae</taxon>
        <taxon>Cecembia</taxon>
    </lineage>
</organism>
<dbReference type="InterPro" id="IPR036736">
    <property type="entry name" value="ACP-like_sf"/>
</dbReference>
<sequence>MTVQEKLNLIEEALELDVNSLTEDKALEDIPEYDSMAKLTIIVLADDEFGKKLTGEQLRDFKTVGDIVAFLS</sequence>
<protein>
    <recommendedName>
        <fullName evidence="1">Carrier domain-containing protein</fullName>
    </recommendedName>
</protein>
<comment type="caution">
    <text evidence="2">The sequence shown here is derived from an EMBL/GenBank/DDBJ whole genome shotgun (WGS) entry which is preliminary data.</text>
</comment>
<dbReference type="RefSeq" id="WP_009185249.1">
    <property type="nucleotide sequence ID" value="NZ_AMGM01000032.1"/>
</dbReference>
<feature type="domain" description="Carrier" evidence="1">
    <location>
        <begin position="1"/>
        <end position="72"/>
    </location>
</feature>
<dbReference type="AlphaFoldDB" id="K1L2T3"/>
<dbReference type="OrthoDB" id="5326335at2"/>
<evidence type="ECO:0000313" key="2">
    <source>
        <dbReference type="EMBL" id="EKB49121.1"/>
    </source>
</evidence>
<dbReference type="PROSITE" id="PS50075">
    <property type="entry name" value="CARRIER"/>
    <property type="match status" value="1"/>
</dbReference>
<dbReference type="SUPFAM" id="SSF47336">
    <property type="entry name" value="ACP-like"/>
    <property type="match status" value="1"/>
</dbReference>
<dbReference type="Gene3D" id="1.10.1200.10">
    <property type="entry name" value="ACP-like"/>
    <property type="match status" value="1"/>
</dbReference>
<accession>K1L2T3</accession>
<evidence type="ECO:0000259" key="1">
    <source>
        <dbReference type="PROSITE" id="PS50075"/>
    </source>
</evidence>
<dbReference type="Pfam" id="PF00550">
    <property type="entry name" value="PP-binding"/>
    <property type="match status" value="1"/>
</dbReference>
<gene>
    <name evidence="2" type="ORF">B879_02219</name>
</gene>
<dbReference type="EMBL" id="AMGM01000032">
    <property type="protein sequence ID" value="EKB49121.1"/>
    <property type="molecule type" value="Genomic_DNA"/>
</dbReference>
<proteinExistence type="predicted"/>
<name>K1L2T3_CECL9</name>